<keyword evidence="2 3" id="KW-0326">Glycosidase</keyword>
<dbReference type="PROSITE" id="PS01095">
    <property type="entry name" value="GH18_1"/>
    <property type="match status" value="1"/>
</dbReference>
<keyword evidence="8" id="KW-1185">Reference proteome</keyword>
<gene>
    <name evidence="7" type="ORF">APR03_001373</name>
</gene>
<evidence type="ECO:0000313" key="7">
    <source>
        <dbReference type="EMBL" id="MCP2264037.1"/>
    </source>
</evidence>
<sequence>MSRSLARIGAALAAGLLALTAAAGPAASAPPPAPDQAFDQAFDQAPDDASHRVLAFYQTIYETGSDGVRRYVDPKPLVGSVTDVNMGAIHLNADASLTVNDIPADHPELDVMWDDLATMQDQGVTVSAFLGGAAPGTYRYLREDFDRFYPVLRDFLRTYGLDGVDLDIEETFSLDDTIHLIDALRADFGQDFVVTLTPVATDMAGRTSFSGGFSYAELERRAGDRIDWYNTQFYCGWGDLRSTTVYDQILANGFTPGRVVAGTVTNPANCGGYVDWPTFDATVGTLVARHPDFGGVFGWEYFNSVGYDGGDRTSWFAHVADVVGR</sequence>
<dbReference type="EMBL" id="JAMTCS010000003">
    <property type="protein sequence ID" value="MCP2264037.1"/>
    <property type="molecule type" value="Genomic_DNA"/>
</dbReference>
<dbReference type="Pfam" id="PF00704">
    <property type="entry name" value="Glyco_hydro_18"/>
    <property type="match status" value="1"/>
</dbReference>
<dbReference type="Gene3D" id="3.20.20.80">
    <property type="entry name" value="Glycosidases"/>
    <property type="match status" value="1"/>
</dbReference>
<accession>A0A9X2FZ50</accession>
<evidence type="ECO:0000256" key="5">
    <source>
        <dbReference type="SAM" id="SignalP"/>
    </source>
</evidence>
<evidence type="ECO:0000259" key="6">
    <source>
        <dbReference type="PROSITE" id="PS51910"/>
    </source>
</evidence>
<dbReference type="RefSeq" id="WP_253833957.1">
    <property type="nucleotide sequence ID" value="NZ_JAMTCS010000003.1"/>
</dbReference>
<organism evidence="7 8">
    <name type="scientific">Promicromonospora thailandica</name>
    <dbReference type="NCBI Taxonomy" id="765201"/>
    <lineage>
        <taxon>Bacteria</taxon>
        <taxon>Bacillati</taxon>
        <taxon>Actinomycetota</taxon>
        <taxon>Actinomycetes</taxon>
        <taxon>Micrococcales</taxon>
        <taxon>Promicromonosporaceae</taxon>
        <taxon>Promicromonospora</taxon>
    </lineage>
</organism>
<protein>
    <submittedName>
        <fullName evidence="7">Chitinase</fullName>
    </submittedName>
</protein>
<dbReference type="InterPro" id="IPR017853">
    <property type="entry name" value="GH"/>
</dbReference>
<feature type="signal peptide" evidence="5">
    <location>
        <begin position="1"/>
        <end position="23"/>
    </location>
</feature>
<proteinExistence type="inferred from homology"/>
<feature type="chain" id="PRO_5040950763" evidence="5">
    <location>
        <begin position="24"/>
        <end position="325"/>
    </location>
</feature>
<dbReference type="InterPro" id="IPR001223">
    <property type="entry name" value="Glyco_hydro18_cat"/>
</dbReference>
<evidence type="ECO:0000313" key="8">
    <source>
        <dbReference type="Proteomes" id="UP001139493"/>
    </source>
</evidence>
<evidence type="ECO:0000256" key="4">
    <source>
        <dbReference type="RuleBase" id="RU004453"/>
    </source>
</evidence>
<evidence type="ECO:0000256" key="3">
    <source>
        <dbReference type="RuleBase" id="RU000489"/>
    </source>
</evidence>
<keyword evidence="1 3" id="KW-0378">Hydrolase</keyword>
<name>A0A9X2FZ50_9MICO</name>
<comment type="similarity">
    <text evidence="4">Belongs to the glycosyl hydrolase 18 family.</text>
</comment>
<dbReference type="GO" id="GO:0005975">
    <property type="term" value="P:carbohydrate metabolic process"/>
    <property type="evidence" value="ECO:0007669"/>
    <property type="project" value="InterPro"/>
</dbReference>
<keyword evidence="5" id="KW-0732">Signal</keyword>
<evidence type="ECO:0000256" key="1">
    <source>
        <dbReference type="ARBA" id="ARBA00022801"/>
    </source>
</evidence>
<evidence type="ECO:0000256" key="2">
    <source>
        <dbReference type="ARBA" id="ARBA00023295"/>
    </source>
</evidence>
<dbReference type="GO" id="GO:0004553">
    <property type="term" value="F:hydrolase activity, hydrolyzing O-glycosyl compounds"/>
    <property type="evidence" value="ECO:0007669"/>
    <property type="project" value="InterPro"/>
</dbReference>
<feature type="domain" description="GH18" evidence="6">
    <location>
        <begin position="51"/>
        <end position="325"/>
    </location>
</feature>
<dbReference type="PROSITE" id="PS51910">
    <property type="entry name" value="GH18_2"/>
    <property type="match status" value="1"/>
</dbReference>
<dbReference type="Proteomes" id="UP001139493">
    <property type="component" value="Unassembled WGS sequence"/>
</dbReference>
<dbReference type="SUPFAM" id="SSF51445">
    <property type="entry name" value="(Trans)glycosidases"/>
    <property type="match status" value="1"/>
</dbReference>
<comment type="caution">
    <text evidence="7">The sequence shown here is derived from an EMBL/GenBank/DDBJ whole genome shotgun (WGS) entry which is preliminary data.</text>
</comment>
<dbReference type="AlphaFoldDB" id="A0A9X2FZ50"/>
<reference evidence="7" key="1">
    <citation type="submission" date="2022-06" db="EMBL/GenBank/DDBJ databases">
        <title>Genomic Encyclopedia of Archaeal and Bacterial Type Strains, Phase II (KMG-II): from individual species to whole genera.</title>
        <authorList>
            <person name="Goeker M."/>
        </authorList>
    </citation>
    <scope>NUCLEOTIDE SEQUENCE</scope>
    <source>
        <strain evidence="7">DSM 26652</strain>
    </source>
</reference>
<dbReference type="InterPro" id="IPR001579">
    <property type="entry name" value="Glyco_hydro_18_chit_AS"/>
</dbReference>